<name>A0ACB8A2H5_9AGAM</name>
<sequence length="387" mass="44012">MHRALLISEVLGEICRHLDEDSLAMLSRTCRTIHPELNGFRPVVLCLPDHCWVDDDKDFPMEYIGLTPADWKILAKYTARVRTLDCCLDSTVNEAELSVFATRAIQSHEFLGVPLFPSLKTLHWFDDHPELFPLSYLAGPSLVNLSIAFTHRGSLDAELLLGSLESLFPNLKNLEIMGLDCKVRVPEALWVSLHHLRRLEVFRCYSRDVGADEWLDLGQLPNLAEIDAYLSDSTLQELKSLMNTNGPRLFTSLRNIGVAVDDLQSVTEFLKLLQVSPVSLDIHLHHHATTETISSFFSQFCKHNISQVPSIQSPSFKNCADEDITLEFTCPLGWFRSLRKLELHVPYELSDVLNAWPEFQHLELPELVNIIFVVCFPPEQIEHTSES</sequence>
<proteinExistence type="predicted"/>
<organism evidence="1 2">
    <name type="scientific">Hygrophoropsis aurantiaca</name>
    <dbReference type="NCBI Taxonomy" id="72124"/>
    <lineage>
        <taxon>Eukaryota</taxon>
        <taxon>Fungi</taxon>
        <taxon>Dikarya</taxon>
        <taxon>Basidiomycota</taxon>
        <taxon>Agaricomycotina</taxon>
        <taxon>Agaricomycetes</taxon>
        <taxon>Agaricomycetidae</taxon>
        <taxon>Boletales</taxon>
        <taxon>Coniophorineae</taxon>
        <taxon>Hygrophoropsidaceae</taxon>
        <taxon>Hygrophoropsis</taxon>
    </lineage>
</organism>
<protein>
    <submittedName>
        <fullName evidence="1">Uncharacterized protein</fullName>
    </submittedName>
</protein>
<evidence type="ECO:0000313" key="1">
    <source>
        <dbReference type="EMBL" id="KAH7907392.1"/>
    </source>
</evidence>
<reference evidence="1" key="1">
    <citation type="journal article" date="2021" name="New Phytol.">
        <title>Evolutionary innovations through gain and loss of genes in the ectomycorrhizal Boletales.</title>
        <authorList>
            <person name="Wu G."/>
            <person name="Miyauchi S."/>
            <person name="Morin E."/>
            <person name="Kuo A."/>
            <person name="Drula E."/>
            <person name="Varga T."/>
            <person name="Kohler A."/>
            <person name="Feng B."/>
            <person name="Cao Y."/>
            <person name="Lipzen A."/>
            <person name="Daum C."/>
            <person name="Hundley H."/>
            <person name="Pangilinan J."/>
            <person name="Johnson J."/>
            <person name="Barry K."/>
            <person name="LaButti K."/>
            <person name="Ng V."/>
            <person name="Ahrendt S."/>
            <person name="Min B."/>
            <person name="Choi I.G."/>
            <person name="Park H."/>
            <person name="Plett J.M."/>
            <person name="Magnuson J."/>
            <person name="Spatafora J.W."/>
            <person name="Nagy L.G."/>
            <person name="Henrissat B."/>
            <person name="Grigoriev I.V."/>
            <person name="Yang Z.L."/>
            <person name="Xu J."/>
            <person name="Martin F.M."/>
        </authorList>
    </citation>
    <scope>NUCLEOTIDE SEQUENCE</scope>
    <source>
        <strain evidence="1">ATCC 28755</strain>
    </source>
</reference>
<dbReference type="Proteomes" id="UP000790377">
    <property type="component" value="Unassembled WGS sequence"/>
</dbReference>
<accession>A0ACB8A2H5</accession>
<keyword evidence="2" id="KW-1185">Reference proteome</keyword>
<comment type="caution">
    <text evidence="1">The sequence shown here is derived from an EMBL/GenBank/DDBJ whole genome shotgun (WGS) entry which is preliminary data.</text>
</comment>
<evidence type="ECO:0000313" key="2">
    <source>
        <dbReference type="Proteomes" id="UP000790377"/>
    </source>
</evidence>
<gene>
    <name evidence="1" type="ORF">BJ138DRAFT_1160289</name>
</gene>
<dbReference type="EMBL" id="MU267909">
    <property type="protein sequence ID" value="KAH7907392.1"/>
    <property type="molecule type" value="Genomic_DNA"/>
</dbReference>